<dbReference type="Ensembl" id="ENSAPLT00000043092.1">
    <property type="protein sequence ID" value="ENSAPLP00000030174.1"/>
    <property type="gene ID" value="ENSAPLG00000025898.1"/>
</dbReference>
<keyword evidence="3" id="KW-1185">Reference proteome</keyword>
<dbReference type="GeneTree" id="ENSGT00960000189399"/>
<evidence type="ECO:0000313" key="3">
    <source>
        <dbReference type="Proteomes" id="UP000016666"/>
    </source>
</evidence>
<dbReference type="Proteomes" id="UP000016666">
    <property type="component" value="Chromosome 20"/>
</dbReference>
<dbReference type="InterPro" id="IPR038794">
    <property type="entry name" value="LIAT1"/>
</dbReference>
<reference evidence="2" key="2">
    <citation type="submission" date="2025-08" db="UniProtKB">
        <authorList>
            <consortium name="Ensembl"/>
        </authorList>
    </citation>
    <scope>IDENTIFICATION</scope>
</reference>
<proteinExistence type="predicted"/>
<dbReference type="AlphaFoldDB" id="A0A493TWL0"/>
<dbReference type="OMA" id="RSHHTER"/>
<dbReference type="PANTHER" id="PTHR36474">
    <property type="entry name" value="PROTEIN LIAT1"/>
    <property type="match status" value="1"/>
</dbReference>
<accession>A0A493TWL0</accession>
<protein>
    <submittedName>
        <fullName evidence="2">Uncharacterized protein</fullName>
    </submittedName>
</protein>
<evidence type="ECO:0000256" key="1">
    <source>
        <dbReference type="SAM" id="MobiDB-lite"/>
    </source>
</evidence>
<evidence type="ECO:0000313" key="2">
    <source>
        <dbReference type="Ensembl" id="ENSAPLP00000030174.1"/>
    </source>
</evidence>
<feature type="compositionally biased region" description="Basic residues" evidence="1">
    <location>
        <begin position="41"/>
        <end position="53"/>
    </location>
</feature>
<sequence>ARGHAGAPAATIGREGSKGRRRGARGCPQPPGAKPSPAPSRSKHHHKPRKQKARSAAPPEIISDGRNPDSAQNYAKGIQMEAEANKVLASTSTILDSGQTDLGLSAQLNESLRWDGILEDPAAEEERLQIYKVNRRKRYGLYIQQHFPAEPCPAVRHSPLLHVRASCTSSDHPECEDCCSYFPGEQT</sequence>
<reference evidence="2" key="3">
    <citation type="submission" date="2025-09" db="UniProtKB">
        <authorList>
            <consortium name="Ensembl"/>
        </authorList>
    </citation>
    <scope>IDENTIFICATION</scope>
</reference>
<dbReference type="STRING" id="8840.ENSAPLP00000030174"/>
<feature type="compositionally biased region" description="Pro residues" evidence="1">
    <location>
        <begin position="28"/>
        <end position="38"/>
    </location>
</feature>
<organism evidence="2 3">
    <name type="scientific">Anas platyrhynchos platyrhynchos</name>
    <name type="common">Northern mallard</name>
    <dbReference type="NCBI Taxonomy" id="8840"/>
    <lineage>
        <taxon>Eukaryota</taxon>
        <taxon>Metazoa</taxon>
        <taxon>Chordata</taxon>
        <taxon>Craniata</taxon>
        <taxon>Vertebrata</taxon>
        <taxon>Euteleostomi</taxon>
        <taxon>Archelosauria</taxon>
        <taxon>Archosauria</taxon>
        <taxon>Dinosauria</taxon>
        <taxon>Saurischia</taxon>
        <taxon>Theropoda</taxon>
        <taxon>Coelurosauria</taxon>
        <taxon>Aves</taxon>
        <taxon>Neognathae</taxon>
        <taxon>Galloanserae</taxon>
        <taxon>Anseriformes</taxon>
        <taxon>Anatidae</taxon>
        <taxon>Anatinae</taxon>
        <taxon>Anas</taxon>
    </lineage>
</organism>
<reference evidence="2 3" key="1">
    <citation type="submission" date="2017-10" db="EMBL/GenBank/DDBJ databases">
        <title>A new Pekin duck reference genome.</title>
        <authorList>
            <person name="Hou Z.-C."/>
            <person name="Zhou Z.-K."/>
            <person name="Zhu F."/>
            <person name="Hou S.-S."/>
        </authorList>
    </citation>
    <scope>NUCLEOTIDE SEQUENCE [LARGE SCALE GENOMIC DNA]</scope>
</reference>
<name>A0A493TWL0_ANAPP</name>
<dbReference type="PANTHER" id="PTHR36474:SF1">
    <property type="entry name" value="PROTEIN LIAT1"/>
    <property type="match status" value="1"/>
</dbReference>
<feature type="region of interest" description="Disordered" evidence="1">
    <location>
        <begin position="1"/>
        <end position="72"/>
    </location>
</feature>